<dbReference type="eggNOG" id="COG0119">
    <property type="taxonomic scope" value="Bacteria"/>
</dbReference>
<dbReference type="GO" id="GO:0009098">
    <property type="term" value="P:L-leucine biosynthetic process"/>
    <property type="evidence" value="ECO:0007669"/>
    <property type="project" value="UniProtKB-UniRule"/>
</dbReference>
<keyword evidence="14" id="KW-1185">Reference proteome</keyword>
<accession>A0A0T5XAX4</accession>
<dbReference type="GO" id="GO:0003985">
    <property type="term" value="F:acetyl-CoA C-acetyltransferase activity"/>
    <property type="evidence" value="ECO:0007669"/>
    <property type="project" value="UniProtKB-UniRule"/>
</dbReference>
<evidence type="ECO:0000313" key="13">
    <source>
        <dbReference type="EMBL" id="KRT35504.1"/>
    </source>
</evidence>
<dbReference type="HAMAP" id="MF_01025">
    <property type="entry name" value="LeuA_type1"/>
    <property type="match status" value="1"/>
</dbReference>
<dbReference type="Pfam" id="PF08502">
    <property type="entry name" value="LeuA_dimer"/>
    <property type="match status" value="1"/>
</dbReference>
<dbReference type="FunFam" id="1.10.238.260:FF:000001">
    <property type="entry name" value="2-isopropylmalate synthase"/>
    <property type="match status" value="1"/>
</dbReference>
<dbReference type="PROSITE" id="PS00815">
    <property type="entry name" value="AIPM_HOMOCIT_SYNTH_1"/>
    <property type="match status" value="1"/>
</dbReference>
<feature type="binding site" evidence="11">
    <location>
        <position position="203"/>
    </location>
    <ligand>
        <name>Mn(2+)</name>
        <dbReference type="ChEBI" id="CHEBI:29035"/>
    </ligand>
</feature>
<comment type="pathway">
    <text evidence="1 11">Amino-acid biosynthesis; L-leucine biosynthesis; L-leucine from 3-methyl-2-oxobutanoate: step 1/4.</text>
</comment>
<dbReference type="InterPro" id="IPR002034">
    <property type="entry name" value="AIPM/Hcit_synth_CS"/>
</dbReference>
<evidence type="ECO:0000259" key="12">
    <source>
        <dbReference type="PROSITE" id="PS50991"/>
    </source>
</evidence>
<keyword evidence="9 11" id="KW-0464">Manganese</keyword>
<dbReference type="Gene3D" id="3.20.20.70">
    <property type="entry name" value="Aldolase class I"/>
    <property type="match status" value="1"/>
</dbReference>
<dbReference type="SUPFAM" id="SSF110921">
    <property type="entry name" value="2-isopropylmalate synthase LeuA, allosteric (dimerisation) domain"/>
    <property type="match status" value="1"/>
</dbReference>
<feature type="region of interest" description="Regulatory domain" evidence="11">
    <location>
        <begin position="394"/>
        <end position="520"/>
    </location>
</feature>
<evidence type="ECO:0000256" key="3">
    <source>
        <dbReference type="ARBA" id="ARBA00012973"/>
    </source>
</evidence>
<comment type="similarity">
    <text evidence="2 11">Belongs to the alpha-IPM synthase/homocitrate synthase family. LeuA type 1 subfamily.</text>
</comment>
<organism evidence="13 14">
    <name type="scientific">Acetomicrobium hydrogeniformans ATCC BAA-1850</name>
    <dbReference type="NCBI Taxonomy" id="592015"/>
    <lineage>
        <taxon>Bacteria</taxon>
        <taxon>Thermotogati</taxon>
        <taxon>Synergistota</taxon>
        <taxon>Synergistia</taxon>
        <taxon>Synergistales</taxon>
        <taxon>Acetomicrobiaceae</taxon>
        <taxon>Acetomicrobium</taxon>
    </lineage>
</organism>
<keyword evidence="6 11" id="KW-0028">Amino-acid biosynthesis</keyword>
<dbReference type="InterPro" id="IPR000891">
    <property type="entry name" value="PYR_CT"/>
</dbReference>
<dbReference type="InterPro" id="IPR013785">
    <property type="entry name" value="Aldolase_TIM"/>
</dbReference>
<dbReference type="CDD" id="cd07940">
    <property type="entry name" value="DRE_TIM_IPMS"/>
    <property type="match status" value="1"/>
</dbReference>
<dbReference type="FunFam" id="3.20.20.70:FF:000010">
    <property type="entry name" value="2-isopropylmalate synthase"/>
    <property type="match status" value="1"/>
</dbReference>
<feature type="binding site" evidence="11">
    <location>
        <position position="239"/>
    </location>
    <ligand>
        <name>Mn(2+)</name>
        <dbReference type="ChEBI" id="CHEBI:29035"/>
    </ligand>
</feature>
<proteinExistence type="inferred from homology"/>
<dbReference type="Gene3D" id="3.30.160.270">
    <property type="match status" value="1"/>
</dbReference>
<keyword evidence="10 11" id="KW-0100">Branched-chain amino acid biosynthesis</keyword>
<evidence type="ECO:0000256" key="8">
    <source>
        <dbReference type="ARBA" id="ARBA00022723"/>
    </source>
</evidence>
<dbReference type="NCBIfam" id="TIGR00973">
    <property type="entry name" value="leuA_bact"/>
    <property type="match status" value="1"/>
</dbReference>
<dbReference type="Pfam" id="PF00682">
    <property type="entry name" value="HMGL-like"/>
    <property type="match status" value="1"/>
</dbReference>
<feature type="binding site" evidence="11">
    <location>
        <position position="205"/>
    </location>
    <ligand>
        <name>Mn(2+)</name>
        <dbReference type="ChEBI" id="CHEBI:29035"/>
    </ligand>
</feature>
<evidence type="ECO:0000256" key="1">
    <source>
        <dbReference type="ARBA" id="ARBA00004689"/>
    </source>
</evidence>
<dbReference type="STRING" id="592015.HMPREF1705_02735"/>
<dbReference type="PANTHER" id="PTHR10277:SF9">
    <property type="entry name" value="2-ISOPROPYLMALATE SYNTHASE 1, CHLOROPLASTIC-RELATED"/>
    <property type="match status" value="1"/>
</dbReference>
<feature type="binding site" evidence="11">
    <location>
        <position position="16"/>
    </location>
    <ligand>
        <name>Mn(2+)</name>
        <dbReference type="ChEBI" id="CHEBI:29035"/>
    </ligand>
</feature>
<dbReference type="Gene3D" id="1.10.238.260">
    <property type="match status" value="1"/>
</dbReference>
<evidence type="ECO:0000256" key="5">
    <source>
        <dbReference type="ARBA" id="ARBA00022430"/>
    </source>
</evidence>
<comment type="function">
    <text evidence="11">Catalyzes the condensation of the acetyl group of acetyl-CoA with 3-methyl-2-oxobutanoate (2-ketoisovalerate) to form 3-carboxy-3-hydroxy-4-methylpentanoate (2-isopropylmalate).</text>
</comment>
<dbReference type="EC" id="2.3.3.13" evidence="3 11"/>
<dbReference type="InterPro" id="IPR013709">
    <property type="entry name" value="2-isopropylmalate_synth_dimer"/>
</dbReference>
<evidence type="ECO:0000256" key="7">
    <source>
        <dbReference type="ARBA" id="ARBA00022679"/>
    </source>
</evidence>
<evidence type="ECO:0000256" key="6">
    <source>
        <dbReference type="ARBA" id="ARBA00022605"/>
    </source>
</evidence>
<dbReference type="PROSITE" id="PS00816">
    <property type="entry name" value="AIPM_HOMOCIT_SYNTH_2"/>
    <property type="match status" value="1"/>
</dbReference>
<dbReference type="Proteomes" id="UP000005273">
    <property type="component" value="Unassembled WGS sequence"/>
</dbReference>
<dbReference type="InterPro" id="IPR054691">
    <property type="entry name" value="LeuA/HCS_post-cat"/>
</dbReference>
<keyword evidence="8 11" id="KW-0479">Metal-binding</keyword>
<dbReference type="Pfam" id="PF22617">
    <property type="entry name" value="HCS_D2"/>
    <property type="match status" value="1"/>
</dbReference>
<sequence length="520" mass="56230">MMSDDRVRVFDTTLRDGEQSPGINLNSQEKLHIAYQLAALGVDIIEAGFPAASPGDAEAVRLIAEKVKGPIIAGLSRTRREDIRAAFESVKCGERPRIHVFIATSDIHMQYKLKMTREEVLEEIRSAVSYAKSLVADVEFSAEDGSRSDPEFLIEAFKVAADCGATTLNLPDTVGYAIPEEFGDFFSRVMKGVGREDVIWSVHCHDDLGLAVANSLVAVKAGARQVECTINGIGERAGNASLEEIVMALRTRKEYFGTETDINTTHLYPTSRLVSRLTGFAIPPNKAVVGDNAFSHEAGIHQHGVLCDKRTYEIMRPQDVGAPDTKLVLGKHSGRHAFSERIKGLGYHLNEEEMAKAFVLFKDLCDKKGIVSDGDIEALVVDEILGGATKRTFELRDFMVNVGAGGRGSATVVISDGERTVSDAATGNGPVDAAYKAIKRIINIEPELVSYKISAVSERSDAVGEAVVVVKLKGVLAQGRGASTDVIEASIKAYLNAVNRLVQIAEARGINILPQYVSTV</sequence>
<protein>
    <recommendedName>
        <fullName evidence="4 11">2-isopropylmalate synthase</fullName>
        <ecNumber evidence="3 11">2.3.3.13</ecNumber>
    </recommendedName>
    <alternativeName>
        <fullName evidence="11">Alpha-IPM synthase</fullName>
    </alternativeName>
    <alternativeName>
        <fullName evidence="11">Alpha-isopropylmalate synthase</fullName>
    </alternativeName>
</protein>
<feature type="domain" description="Pyruvate carboxyltransferase" evidence="12">
    <location>
        <begin position="7"/>
        <end position="268"/>
    </location>
</feature>
<dbReference type="NCBIfam" id="NF002086">
    <property type="entry name" value="PRK00915.1-3"/>
    <property type="match status" value="1"/>
</dbReference>
<keyword evidence="5 11" id="KW-0432">Leucine biosynthesis</keyword>
<gene>
    <name evidence="11" type="primary">leuA</name>
    <name evidence="13" type="ORF">HMPREF1705_02735</name>
</gene>
<comment type="caution">
    <text evidence="13">The sequence shown here is derived from an EMBL/GenBank/DDBJ whole genome shotgun (WGS) entry which is preliminary data.</text>
</comment>
<comment type="cofactor">
    <cofactor evidence="11">
        <name>Mn(2+)</name>
        <dbReference type="ChEBI" id="CHEBI:29035"/>
    </cofactor>
</comment>
<evidence type="ECO:0000256" key="10">
    <source>
        <dbReference type="ARBA" id="ARBA00023304"/>
    </source>
</evidence>
<evidence type="ECO:0000256" key="2">
    <source>
        <dbReference type="ARBA" id="ARBA00009396"/>
    </source>
</evidence>
<reference evidence="14" key="1">
    <citation type="submission" date="2012-09" db="EMBL/GenBank/DDBJ databases">
        <authorList>
            <person name="Weinstock G."/>
            <person name="Sodergren E."/>
            <person name="Clifton S."/>
            <person name="Fulton L."/>
            <person name="Fulton B."/>
            <person name="Courtney L."/>
            <person name="Fronick C."/>
            <person name="Harrison M."/>
            <person name="Strong C."/>
            <person name="Farmer C."/>
            <person name="Delehaunty K."/>
            <person name="Markovic C."/>
            <person name="Hall O."/>
            <person name="Minx P."/>
            <person name="Tomlinson C."/>
            <person name="Mitreva M."/>
            <person name="Nelson J."/>
            <person name="Hou S."/>
            <person name="Wollam A."/>
            <person name="Pepin K.H."/>
            <person name="Johnson M."/>
            <person name="Bhonagiri V."/>
            <person name="Nash W.E."/>
            <person name="Suruliraj S."/>
            <person name="Warren W."/>
            <person name="Chinwalla A."/>
            <person name="Mardis E.R."/>
            <person name="Wilson R.K."/>
        </authorList>
    </citation>
    <scope>NUCLEOTIDE SEQUENCE [LARGE SCALE GENOMIC DNA]</scope>
    <source>
        <strain evidence="14">OS1</strain>
    </source>
</reference>
<dbReference type="GO" id="GO:0030145">
    <property type="term" value="F:manganese ion binding"/>
    <property type="evidence" value="ECO:0007669"/>
    <property type="project" value="UniProtKB-UniRule"/>
</dbReference>
<keyword evidence="11" id="KW-0963">Cytoplasm</keyword>
<dbReference type="InterPro" id="IPR036230">
    <property type="entry name" value="LeuA_allosteric_dom_sf"/>
</dbReference>
<dbReference type="GO" id="GO:0005737">
    <property type="term" value="C:cytoplasm"/>
    <property type="evidence" value="ECO:0007669"/>
    <property type="project" value="UniProtKB-UniRule"/>
</dbReference>
<dbReference type="PANTHER" id="PTHR10277">
    <property type="entry name" value="HOMOCITRATE SYNTHASE-RELATED"/>
    <property type="match status" value="1"/>
</dbReference>
<dbReference type="AlphaFoldDB" id="A0A0T5XAX4"/>
<dbReference type="InterPro" id="IPR005671">
    <property type="entry name" value="LeuA_bact_synth"/>
</dbReference>
<name>A0A0T5XAX4_9BACT</name>
<dbReference type="SUPFAM" id="SSF51569">
    <property type="entry name" value="Aldolase"/>
    <property type="match status" value="1"/>
</dbReference>
<dbReference type="GO" id="GO:0003852">
    <property type="term" value="F:2-isopropylmalate synthase activity"/>
    <property type="evidence" value="ECO:0007669"/>
    <property type="project" value="UniProtKB-UniRule"/>
</dbReference>
<dbReference type="InterPro" id="IPR050073">
    <property type="entry name" value="2-IPM_HCS-like"/>
</dbReference>
<evidence type="ECO:0000256" key="11">
    <source>
        <dbReference type="HAMAP-Rule" id="MF_01025"/>
    </source>
</evidence>
<dbReference type="UniPathway" id="UPA00048">
    <property type="reaction ID" value="UER00070"/>
</dbReference>
<evidence type="ECO:0000256" key="9">
    <source>
        <dbReference type="ARBA" id="ARBA00023211"/>
    </source>
</evidence>
<evidence type="ECO:0000256" key="4">
    <source>
        <dbReference type="ARBA" id="ARBA00018198"/>
    </source>
</evidence>
<comment type="subunit">
    <text evidence="11">Homodimer.</text>
</comment>
<dbReference type="SMART" id="SM00917">
    <property type="entry name" value="LeuA_dimer"/>
    <property type="match status" value="1"/>
</dbReference>
<keyword evidence="7 11" id="KW-0808">Transferase</keyword>
<evidence type="ECO:0000313" key="14">
    <source>
        <dbReference type="Proteomes" id="UP000005273"/>
    </source>
</evidence>
<dbReference type="PROSITE" id="PS50991">
    <property type="entry name" value="PYR_CT"/>
    <property type="match status" value="1"/>
</dbReference>
<comment type="catalytic activity">
    <reaction evidence="11">
        <text>3-methyl-2-oxobutanoate + acetyl-CoA + H2O = (2S)-2-isopropylmalate + CoA + H(+)</text>
        <dbReference type="Rhea" id="RHEA:21524"/>
        <dbReference type="ChEBI" id="CHEBI:1178"/>
        <dbReference type="ChEBI" id="CHEBI:11851"/>
        <dbReference type="ChEBI" id="CHEBI:15377"/>
        <dbReference type="ChEBI" id="CHEBI:15378"/>
        <dbReference type="ChEBI" id="CHEBI:57287"/>
        <dbReference type="ChEBI" id="CHEBI:57288"/>
        <dbReference type="EC" id="2.3.3.13"/>
    </reaction>
</comment>
<dbReference type="EMBL" id="ACJX03000001">
    <property type="protein sequence ID" value="KRT35504.1"/>
    <property type="molecule type" value="Genomic_DNA"/>
</dbReference>